<dbReference type="Gene3D" id="3.40.710.10">
    <property type="entry name" value="DD-peptidase/beta-lactamase superfamily"/>
    <property type="match status" value="1"/>
</dbReference>
<organism evidence="2 3">
    <name type="scientific">Nocardia goodfellowii</name>
    <dbReference type="NCBI Taxonomy" id="882446"/>
    <lineage>
        <taxon>Bacteria</taxon>
        <taxon>Bacillati</taxon>
        <taxon>Actinomycetota</taxon>
        <taxon>Actinomycetes</taxon>
        <taxon>Mycobacteriales</taxon>
        <taxon>Nocardiaceae</taxon>
        <taxon>Nocardia</taxon>
    </lineage>
</organism>
<protein>
    <submittedName>
        <fullName evidence="2">CubicO group peptidase (Beta-lactamase class C family)</fullName>
    </submittedName>
</protein>
<dbReference type="SUPFAM" id="SSF56601">
    <property type="entry name" value="beta-lactamase/transpeptidase-like"/>
    <property type="match status" value="1"/>
</dbReference>
<gene>
    <name evidence="2" type="ORF">BJ987_006027</name>
</gene>
<dbReference type="Proteomes" id="UP001519325">
    <property type="component" value="Unassembled WGS sequence"/>
</dbReference>
<dbReference type="Pfam" id="PF00144">
    <property type="entry name" value="Beta-lactamase"/>
    <property type="match status" value="1"/>
</dbReference>
<dbReference type="InterPro" id="IPR001466">
    <property type="entry name" value="Beta-lactam-related"/>
</dbReference>
<comment type="caution">
    <text evidence="2">The sequence shown here is derived from an EMBL/GenBank/DDBJ whole genome shotgun (WGS) entry which is preliminary data.</text>
</comment>
<name>A0ABS4QN45_9NOCA</name>
<accession>A0ABS4QN45</accession>
<evidence type="ECO:0000313" key="2">
    <source>
        <dbReference type="EMBL" id="MBP2193126.1"/>
    </source>
</evidence>
<feature type="domain" description="Beta-lactamase-related" evidence="1">
    <location>
        <begin position="3"/>
        <end position="246"/>
    </location>
</feature>
<sequence>MSLLAGRAIGTGKLREDDRLVDILPELATGTRYDAITVRHLLDMTSGVDVAERYDISDTAVDDAAAMYLTEDLFRFVREHQGLIFAPGSKARYRSIDAQLLGMVIARAEGRSLTALLQEGIWHPVGAQDDALWNLDHAGSGQEKAFCCLNATARDFAKIGQLVLDNGRAAGTQVVPLPWIARIQQPAPLPIEGHHYSAQWWHGRDGQELFAQGIFGQFIYVDRRSATVIVKLSDHDVSADVRDTIETFEAIAQTA</sequence>
<keyword evidence="3" id="KW-1185">Reference proteome</keyword>
<reference evidence="2 3" key="1">
    <citation type="submission" date="2021-03" db="EMBL/GenBank/DDBJ databases">
        <title>Sequencing the genomes of 1000 actinobacteria strains.</title>
        <authorList>
            <person name="Klenk H.-P."/>
        </authorList>
    </citation>
    <scope>NUCLEOTIDE SEQUENCE [LARGE SCALE GENOMIC DNA]</scope>
    <source>
        <strain evidence="2 3">DSM 45516</strain>
    </source>
</reference>
<proteinExistence type="predicted"/>
<evidence type="ECO:0000259" key="1">
    <source>
        <dbReference type="Pfam" id="PF00144"/>
    </source>
</evidence>
<evidence type="ECO:0000313" key="3">
    <source>
        <dbReference type="Proteomes" id="UP001519325"/>
    </source>
</evidence>
<dbReference type="PANTHER" id="PTHR43283:SF7">
    <property type="entry name" value="BETA-LACTAMASE-RELATED DOMAIN-CONTAINING PROTEIN"/>
    <property type="match status" value="1"/>
</dbReference>
<dbReference type="InterPro" id="IPR012338">
    <property type="entry name" value="Beta-lactam/transpept-like"/>
</dbReference>
<dbReference type="InterPro" id="IPR050789">
    <property type="entry name" value="Diverse_Enzym_Activities"/>
</dbReference>
<dbReference type="PANTHER" id="PTHR43283">
    <property type="entry name" value="BETA-LACTAMASE-RELATED"/>
    <property type="match status" value="1"/>
</dbReference>
<dbReference type="EMBL" id="JAGGMR010000001">
    <property type="protein sequence ID" value="MBP2193126.1"/>
    <property type="molecule type" value="Genomic_DNA"/>
</dbReference>